<protein>
    <submittedName>
        <fullName evidence="4">Secreted protein</fullName>
    </submittedName>
</protein>
<evidence type="ECO:0000313" key="2">
    <source>
        <dbReference type="EMBL" id="VDO52066.1"/>
    </source>
</evidence>
<gene>
    <name evidence="2" type="ORF">BTMF_LOCUS15007</name>
</gene>
<evidence type="ECO:0000313" key="4">
    <source>
        <dbReference type="WBParaSite" id="BTMF_0001703401-mRNA-1"/>
    </source>
</evidence>
<dbReference type="EMBL" id="UZAG01021927">
    <property type="protein sequence ID" value="VDO52066.1"/>
    <property type="molecule type" value="Genomic_DNA"/>
</dbReference>
<dbReference type="AlphaFoldDB" id="A0A0R3RAH1"/>
<evidence type="ECO:0000313" key="3">
    <source>
        <dbReference type="Proteomes" id="UP000280834"/>
    </source>
</evidence>
<dbReference type="WBParaSite" id="BTMF_0001703401-mRNA-1">
    <property type="protein sequence ID" value="BTMF_0001703401-mRNA-1"/>
    <property type="gene ID" value="BTMF_0001703401"/>
</dbReference>
<organism evidence="4">
    <name type="scientific">Brugia timori</name>
    <dbReference type="NCBI Taxonomy" id="42155"/>
    <lineage>
        <taxon>Eukaryota</taxon>
        <taxon>Metazoa</taxon>
        <taxon>Ecdysozoa</taxon>
        <taxon>Nematoda</taxon>
        <taxon>Chromadorea</taxon>
        <taxon>Rhabditida</taxon>
        <taxon>Spirurina</taxon>
        <taxon>Spiruromorpha</taxon>
        <taxon>Filarioidea</taxon>
        <taxon>Onchocercidae</taxon>
        <taxon>Brugia</taxon>
    </lineage>
</organism>
<keyword evidence="1" id="KW-0732">Signal</keyword>
<sequence length="55" mass="6218">MLITMIIIIFCNHMISGEISVIMITDFTSCITSSHISVMEKIKEQKVNYSFSSVC</sequence>
<feature type="chain" id="PRO_5043131082" evidence="1">
    <location>
        <begin position="18"/>
        <end position="55"/>
    </location>
</feature>
<reference evidence="4" key="1">
    <citation type="submission" date="2017-02" db="UniProtKB">
        <authorList>
            <consortium name="WormBaseParasite"/>
        </authorList>
    </citation>
    <scope>IDENTIFICATION</scope>
</reference>
<accession>A0A0R3RAH1</accession>
<reference evidence="2 3" key="2">
    <citation type="submission" date="2018-11" db="EMBL/GenBank/DDBJ databases">
        <authorList>
            <consortium name="Pathogen Informatics"/>
        </authorList>
    </citation>
    <scope>NUCLEOTIDE SEQUENCE [LARGE SCALE GENOMIC DNA]</scope>
</reference>
<proteinExistence type="predicted"/>
<evidence type="ECO:0000256" key="1">
    <source>
        <dbReference type="SAM" id="SignalP"/>
    </source>
</evidence>
<keyword evidence="3" id="KW-1185">Reference proteome</keyword>
<name>A0A0R3RAH1_9BILA</name>
<feature type="signal peptide" evidence="1">
    <location>
        <begin position="1"/>
        <end position="17"/>
    </location>
</feature>
<dbReference type="Proteomes" id="UP000280834">
    <property type="component" value="Unassembled WGS sequence"/>
</dbReference>